<name>A0A0S4JCS5_BODSA</name>
<dbReference type="AlphaFoldDB" id="A0A0S4JCS5"/>
<feature type="region of interest" description="Disordered" evidence="3">
    <location>
        <begin position="605"/>
        <end position="632"/>
    </location>
</feature>
<evidence type="ECO:0000256" key="2">
    <source>
        <dbReference type="ARBA" id="ARBA00022803"/>
    </source>
</evidence>
<feature type="compositionally biased region" description="Polar residues" evidence="3">
    <location>
        <begin position="56"/>
        <end position="75"/>
    </location>
</feature>
<evidence type="ECO:0000256" key="1">
    <source>
        <dbReference type="ARBA" id="ARBA00022737"/>
    </source>
</evidence>
<feature type="compositionally biased region" description="Gly residues" evidence="3">
    <location>
        <begin position="78"/>
        <end position="87"/>
    </location>
</feature>
<dbReference type="OrthoDB" id="626167at2759"/>
<dbReference type="Gene3D" id="1.25.40.10">
    <property type="entry name" value="Tetratricopeptide repeat domain"/>
    <property type="match status" value="2"/>
</dbReference>
<feature type="region of interest" description="Disordered" evidence="3">
    <location>
        <begin position="482"/>
        <end position="508"/>
    </location>
</feature>
<dbReference type="Pfam" id="PF13424">
    <property type="entry name" value="TPR_12"/>
    <property type="match status" value="1"/>
</dbReference>
<dbReference type="PANTHER" id="PTHR45641">
    <property type="entry name" value="TETRATRICOPEPTIDE REPEAT PROTEIN (AFU_ORTHOLOGUE AFUA_6G03870)"/>
    <property type="match status" value="1"/>
</dbReference>
<feature type="region of interest" description="Disordered" evidence="3">
    <location>
        <begin position="545"/>
        <end position="573"/>
    </location>
</feature>
<keyword evidence="1" id="KW-0677">Repeat</keyword>
<evidence type="ECO:0000313" key="4">
    <source>
        <dbReference type="EMBL" id="CUG89357.1"/>
    </source>
</evidence>
<organism evidence="4 5">
    <name type="scientific">Bodo saltans</name>
    <name type="common">Flagellated protozoan</name>
    <dbReference type="NCBI Taxonomy" id="75058"/>
    <lineage>
        <taxon>Eukaryota</taxon>
        <taxon>Discoba</taxon>
        <taxon>Euglenozoa</taxon>
        <taxon>Kinetoplastea</taxon>
        <taxon>Metakinetoplastina</taxon>
        <taxon>Eubodonida</taxon>
        <taxon>Bodonidae</taxon>
        <taxon>Bodo</taxon>
    </lineage>
</organism>
<dbReference type="InterPro" id="IPR011990">
    <property type="entry name" value="TPR-like_helical_dom_sf"/>
</dbReference>
<feature type="compositionally biased region" description="Gly residues" evidence="3">
    <location>
        <begin position="559"/>
        <end position="568"/>
    </location>
</feature>
<protein>
    <submittedName>
        <fullName evidence="4">Kinesin light chain isoform 1, putative</fullName>
    </submittedName>
</protein>
<dbReference type="SUPFAM" id="SSF48452">
    <property type="entry name" value="TPR-like"/>
    <property type="match status" value="2"/>
</dbReference>
<gene>
    <name evidence="4" type="ORF">BSAL_20660</name>
</gene>
<dbReference type="Proteomes" id="UP000051952">
    <property type="component" value="Unassembled WGS sequence"/>
</dbReference>
<keyword evidence="5" id="KW-1185">Reference proteome</keyword>
<feature type="compositionally biased region" description="Low complexity" evidence="3">
    <location>
        <begin position="620"/>
        <end position="632"/>
    </location>
</feature>
<dbReference type="VEuPathDB" id="TriTrypDB:BSAL_20660"/>
<dbReference type="PANTHER" id="PTHR45641:SF19">
    <property type="entry name" value="NEPHROCYSTIN-3"/>
    <property type="match status" value="1"/>
</dbReference>
<sequence>MLTSRFYADVTTTTTTDESGTGFLITNVGPAQGAHNSHKTAREAVIIAGSGEFHHQQQQQLFGTTSEARSSSWMSNDGGAGGGGGGSLRHATQVTKSSDKENEDEAHHQHPNRFFAPAALHTTFSSVQEIESEGEDNDERHHHGGGSRGWSPARRSHGGESNSYDGMHYHHHHIDETDDHNQQRQTGTYRHDDAQQEQYDDDDDANCCQCVDVIGQLLRTGEYALCVEYAASFLENVQPGDVTLAQTQWVLCYLTKAYIRLSEIEHAKVVLSLWSELLDQSGGGGGGAAACFAMPVERHQWRVRLLLTTGDLCSANGEREEAMQALVLAWRVQAYLHGPESKKCLSTYVRIAEMKVQLAQDTDAFSMVRYAAAQLVGIDANLVPISNNNNNIGNDIGLWLLWSHVLRLQVVLAARQRRWNEAAELSYRSIAFLRHALLRWEAPPSMSPASGSAYKALRTALGQALMRTAEILHSSAADVTDALGNGNNDLQQQQQQAATKSPRSSKGESMLSMFAEGLQLISECFPPTSEEVVRAQLRLATLHSLREQQQHSRRHGGGGRRSGGGGGTASNTTLAPSYWEQSAQANAVKKNNNNRSHNNITTLYESQQGNDERISPALGTPAEAPPHASTTTSTARQLIQNVVSTLQQSDVRGGRHVHLLIEAFEALADLEHHMGDYRGAATSYHKAKAAAGQLFAPDHERCAILQHKLAESLLSAGHWEDAVSLLHELKEWCLLCPAGVRPPVPLVVLHHSLGSAMRLAERFDKAEGYYREALADEQIDFVREALADEQIDFVTKTRVLGNLAALFLTTGDIDAAIHYNQLALTTRMGKLGEQHQDVAASYANLAALYQRKCSPKQALFFSEKCLEIMNVVAATTVKRKHGQPHNNTSSNVKNSLQKPTRPSPGLQLSAAGSNHATGCGYSGVEMIDGVSSVRAWALRTLRTPAPSSS</sequence>
<feature type="region of interest" description="Disordered" evidence="3">
    <location>
        <begin position="878"/>
        <end position="911"/>
    </location>
</feature>
<proteinExistence type="predicted"/>
<feature type="compositionally biased region" description="Polar residues" evidence="3">
    <location>
        <begin position="884"/>
        <end position="900"/>
    </location>
</feature>
<dbReference type="EMBL" id="CYKH01001728">
    <property type="protein sequence ID" value="CUG89357.1"/>
    <property type="molecule type" value="Genomic_DNA"/>
</dbReference>
<accession>A0A0S4JCS5</accession>
<evidence type="ECO:0000313" key="5">
    <source>
        <dbReference type="Proteomes" id="UP000051952"/>
    </source>
</evidence>
<evidence type="ECO:0000256" key="3">
    <source>
        <dbReference type="SAM" id="MobiDB-lite"/>
    </source>
</evidence>
<keyword evidence="2" id="KW-0802">TPR repeat</keyword>
<reference evidence="5" key="1">
    <citation type="submission" date="2015-09" db="EMBL/GenBank/DDBJ databases">
        <authorList>
            <consortium name="Pathogen Informatics"/>
        </authorList>
    </citation>
    <scope>NUCLEOTIDE SEQUENCE [LARGE SCALE GENOMIC DNA]</scope>
    <source>
        <strain evidence="5">Lake Konstanz</strain>
    </source>
</reference>
<feature type="region of interest" description="Disordered" evidence="3">
    <location>
        <begin position="128"/>
        <end position="170"/>
    </location>
</feature>
<feature type="region of interest" description="Disordered" evidence="3">
    <location>
        <begin position="55"/>
        <end position="108"/>
    </location>
</feature>
<feature type="compositionally biased region" description="Basic and acidic residues" evidence="3">
    <location>
        <begin position="97"/>
        <end position="108"/>
    </location>
</feature>